<dbReference type="Proteomes" id="UP001623349">
    <property type="component" value="Unassembled WGS sequence"/>
</dbReference>
<gene>
    <name evidence="1" type="ORF">APTSU1_000520600</name>
</gene>
<organism evidence="1 2">
    <name type="scientific">Apodemus speciosus</name>
    <name type="common">Large Japanese field mouse</name>
    <dbReference type="NCBI Taxonomy" id="105296"/>
    <lineage>
        <taxon>Eukaryota</taxon>
        <taxon>Metazoa</taxon>
        <taxon>Chordata</taxon>
        <taxon>Craniata</taxon>
        <taxon>Vertebrata</taxon>
        <taxon>Euteleostomi</taxon>
        <taxon>Mammalia</taxon>
        <taxon>Eutheria</taxon>
        <taxon>Euarchontoglires</taxon>
        <taxon>Glires</taxon>
        <taxon>Rodentia</taxon>
        <taxon>Myomorpha</taxon>
        <taxon>Muroidea</taxon>
        <taxon>Muridae</taxon>
        <taxon>Murinae</taxon>
        <taxon>Apodemus</taxon>
    </lineage>
</organism>
<dbReference type="PANTHER" id="PTHR13593:SF24">
    <property type="entry name" value="PI-PLC X DOMAIN-CONTAINING PROTEIN 1"/>
    <property type="match status" value="1"/>
</dbReference>
<dbReference type="CDD" id="cd08616">
    <property type="entry name" value="PI-PLCXD1c"/>
    <property type="match status" value="1"/>
</dbReference>
<dbReference type="PROSITE" id="PS50007">
    <property type="entry name" value="PIPLC_X_DOMAIN"/>
    <property type="match status" value="1"/>
</dbReference>
<accession>A0ABQ0ET81</accession>
<dbReference type="EMBL" id="BAAFST010000005">
    <property type="protein sequence ID" value="GAB1289976.1"/>
    <property type="molecule type" value="Genomic_DNA"/>
</dbReference>
<dbReference type="SUPFAM" id="SSF51695">
    <property type="entry name" value="PLC-like phosphodiesterases"/>
    <property type="match status" value="1"/>
</dbReference>
<dbReference type="Gene3D" id="3.20.20.190">
    <property type="entry name" value="Phosphatidylinositol (PI) phosphodiesterase"/>
    <property type="match status" value="2"/>
</dbReference>
<name>A0ABQ0ET81_APOSI</name>
<dbReference type="InterPro" id="IPR017946">
    <property type="entry name" value="PLC-like_Pdiesterase_TIM-brl"/>
</dbReference>
<proteinExistence type="predicted"/>
<dbReference type="InterPro" id="IPR042158">
    <property type="entry name" value="PLCXD1/2/3"/>
</dbReference>
<reference evidence="1 2" key="1">
    <citation type="submission" date="2024-08" db="EMBL/GenBank/DDBJ databases">
        <title>The draft genome of Apodemus speciosus.</title>
        <authorList>
            <person name="Nabeshima K."/>
            <person name="Suzuki S."/>
            <person name="Onuma M."/>
        </authorList>
    </citation>
    <scope>NUCLEOTIDE SEQUENCE [LARGE SCALE GENOMIC DNA]</scope>
    <source>
        <strain evidence="1">IB14-021</strain>
    </source>
</reference>
<comment type="caution">
    <text evidence="1">The sequence shown here is derived from an EMBL/GenBank/DDBJ whole genome shotgun (WGS) entry which is preliminary data.</text>
</comment>
<sequence>MGDQADWMSQLCPRLWDVPLHHLSIPGSHDTMTYCLNRKSPISRACSWILHLLGRVVPFITGPVVMKWSVTQTLDVTQQLDAGVRYLDLRIAHAPGGSARNLCFVHMMYTKVLVEVNFEGMTQEQHDYLVGCIMNIFGDLLCPSGEVPSLGQLWAREQQVIVSYEDEATVSRYDQLWPAIPYWWGNAVKTDVLLQFLETMKGHGRPDGLFVAGINITENLCYVLLHPVDSLEETTRRSLPLMTKWVCAQQPGQSPHCTNIIAGDFVGADGFVSEVISLNRKLLSP</sequence>
<dbReference type="InterPro" id="IPR051057">
    <property type="entry name" value="PI-PLC_domain"/>
</dbReference>
<keyword evidence="2" id="KW-1185">Reference proteome</keyword>
<dbReference type="PANTHER" id="PTHR13593">
    <property type="match status" value="1"/>
</dbReference>
<evidence type="ECO:0000313" key="1">
    <source>
        <dbReference type="EMBL" id="GAB1289976.1"/>
    </source>
</evidence>
<evidence type="ECO:0000313" key="2">
    <source>
        <dbReference type="Proteomes" id="UP001623349"/>
    </source>
</evidence>
<protein>
    <submittedName>
        <fullName evidence="1">PI-PLC X domain-containing protein 1</fullName>
    </submittedName>
</protein>